<feature type="transmembrane region" description="Helical" evidence="2">
    <location>
        <begin position="67"/>
        <end position="85"/>
    </location>
</feature>
<evidence type="ECO:0000256" key="2">
    <source>
        <dbReference type="SAM" id="Phobius"/>
    </source>
</evidence>
<evidence type="ECO:0000313" key="4">
    <source>
        <dbReference type="EMBL" id="CAG6490285.1"/>
    </source>
</evidence>
<accession>A0A8D8CF08</accession>
<keyword evidence="2" id="KW-0812">Transmembrane</keyword>
<evidence type="ECO:0000256" key="3">
    <source>
        <dbReference type="SAM" id="SignalP"/>
    </source>
</evidence>
<sequence>MTNRGELLLVLLVGIASVVAEETATAEELPKDVAEARGRRKFYKFLFKALTPMISSLSTVLLIKTKIVLVGLFLAGIYFFGGKIWPGGFCGHSIVSDVPPPYFSEGISGYHASGPEFISSYPGPEPWSSGSYSGAYSDSYPGSYSGSYPGHSFSPAGVSVASPPSNAYLPPTGASPVIAGTKRRGKRSADDEELQENEMYWTDQLTDMGFRFLGVTSRVCRKRFVCEFDFQARQNPILLFATRAMGRDIFHNYRDAADERARSYQDCGRIFAECGVPKRVNRPHRRRGHLPVTTTTTEEPAASEEEGQLTSEEMHDEGINEIGNGIDLGEDVQTERSFPAGAFQESDWQPIASQPLLGKLILRRTEAGH</sequence>
<dbReference type="EMBL" id="HBUE01115038">
    <property type="protein sequence ID" value="CAG6490285.1"/>
    <property type="molecule type" value="Transcribed_RNA"/>
</dbReference>
<keyword evidence="2" id="KW-1133">Transmembrane helix</keyword>
<evidence type="ECO:0000256" key="1">
    <source>
        <dbReference type="SAM" id="MobiDB-lite"/>
    </source>
</evidence>
<feature type="region of interest" description="Disordered" evidence="1">
    <location>
        <begin position="171"/>
        <end position="193"/>
    </location>
</feature>
<dbReference type="EMBL" id="HBUE01115036">
    <property type="protein sequence ID" value="CAG6490282.1"/>
    <property type="molecule type" value="Transcribed_RNA"/>
</dbReference>
<keyword evidence="3" id="KW-0732">Signal</keyword>
<name>A0A8D8CF08_CULPI</name>
<dbReference type="AlphaFoldDB" id="A0A8D8CF08"/>
<feature type="region of interest" description="Disordered" evidence="1">
    <location>
        <begin position="282"/>
        <end position="310"/>
    </location>
</feature>
<protein>
    <submittedName>
        <fullName evidence="4">(northern house mosquito) hypothetical protein</fullName>
    </submittedName>
</protein>
<organism evidence="4">
    <name type="scientific">Culex pipiens</name>
    <name type="common">House mosquito</name>
    <dbReference type="NCBI Taxonomy" id="7175"/>
    <lineage>
        <taxon>Eukaryota</taxon>
        <taxon>Metazoa</taxon>
        <taxon>Ecdysozoa</taxon>
        <taxon>Arthropoda</taxon>
        <taxon>Hexapoda</taxon>
        <taxon>Insecta</taxon>
        <taxon>Pterygota</taxon>
        <taxon>Neoptera</taxon>
        <taxon>Endopterygota</taxon>
        <taxon>Diptera</taxon>
        <taxon>Nematocera</taxon>
        <taxon>Culicoidea</taxon>
        <taxon>Culicidae</taxon>
        <taxon>Culicinae</taxon>
        <taxon>Culicini</taxon>
        <taxon>Culex</taxon>
        <taxon>Culex</taxon>
    </lineage>
</organism>
<reference evidence="4" key="1">
    <citation type="submission" date="2021-05" db="EMBL/GenBank/DDBJ databases">
        <authorList>
            <person name="Alioto T."/>
            <person name="Alioto T."/>
            <person name="Gomez Garrido J."/>
        </authorList>
    </citation>
    <scope>NUCLEOTIDE SEQUENCE</scope>
</reference>
<proteinExistence type="predicted"/>
<feature type="chain" id="PRO_5036260471" evidence="3">
    <location>
        <begin position="21"/>
        <end position="369"/>
    </location>
</feature>
<feature type="signal peptide" evidence="3">
    <location>
        <begin position="1"/>
        <end position="20"/>
    </location>
</feature>
<keyword evidence="2" id="KW-0472">Membrane</keyword>